<dbReference type="PRINTS" id="PR01023">
    <property type="entry name" value="NAFLGMOTY"/>
</dbReference>
<dbReference type="EMBL" id="CP000472">
    <property type="protein sequence ID" value="ACJ28588.1"/>
    <property type="molecule type" value="Genomic_DNA"/>
</dbReference>
<dbReference type="KEGG" id="swp:swp_1824"/>
<keyword evidence="4" id="KW-1185">Reference proteome</keyword>
<dbReference type="PANTHER" id="PTHR30329">
    <property type="entry name" value="STATOR ELEMENT OF FLAGELLAR MOTOR COMPLEX"/>
    <property type="match status" value="1"/>
</dbReference>
<accession>B8CLD7</accession>
<evidence type="ECO:0000313" key="3">
    <source>
        <dbReference type="EMBL" id="ACJ28588.1"/>
    </source>
</evidence>
<dbReference type="CDD" id="cd07185">
    <property type="entry name" value="OmpA_C-like"/>
    <property type="match status" value="1"/>
</dbReference>
<evidence type="ECO:0000256" key="1">
    <source>
        <dbReference type="PROSITE-ProRule" id="PRU00473"/>
    </source>
</evidence>
<feature type="domain" description="OmpA-like" evidence="2">
    <location>
        <begin position="208"/>
        <end position="325"/>
    </location>
</feature>
<dbReference type="Gene3D" id="2.60.40.2540">
    <property type="match status" value="1"/>
</dbReference>
<dbReference type="InterPro" id="IPR041544">
    <property type="entry name" value="MotY_N"/>
</dbReference>
<dbReference type="AlphaFoldDB" id="B8CLD7"/>
<organism evidence="3 4">
    <name type="scientific">Shewanella piezotolerans (strain WP3 / JCM 13877)</name>
    <dbReference type="NCBI Taxonomy" id="225849"/>
    <lineage>
        <taxon>Bacteria</taxon>
        <taxon>Pseudomonadati</taxon>
        <taxon>Pseudomonadota</taxon>
        <taxon>Gammaproteobacteria</taxon>
        <taxon>Alteromonadales</taxon>
        <taxon>Shewanellaceae</taxon>
        <taxon>Shewanella</taxon>
    </lineage>
</organism>
<sequence>MGQLRMTVMFVCSFYKLKKDKSLPIERSDPIMESGFMRLSVLFASLLCLPFFANADLKQYVASLEESQWRVSGNNPVMCRLEHDIPSYGKAVFTSIAGKNHNLNFTLDMWVKPDQVTQAKLMSMAPAWRPGVVSKEITELTYQKYFSGEVPRNAAWSMLAELESGMQPTFYYADWYNQSNKIAVGLSAVNFRRQYAQFKSCLASLLPYSFEDIAFTVLTYESGGTELTRYAKAQINKVQEYLAYDQNVDLVLIDAYTDSYGGRSANERVSVQRADSVKELFVASGIPQSRIHTMGHGERRHVASNKTIDERARNRRVVIRISKPL</sequence>
<dbReference type="eggNOG" id="COG2885">
    <property type="taxonomic scope" value="Bacteria"/>
</dbReference>
<keyword evidence="1" id="KW-0472">Membrane</keyword>
<evidence type="ECO:0000313" key="4">
    <source>
        <dbReference type="Proteomes" id="UP000000753"/>
    </source>
</evidence>
<dbReference type="InterPro" id="IPR036737">
    <property type="entry name" value="OmpA-like_sf"/>
</dbReference>
<dbReference type="HOGENOM" id="CLU_069369_1_0_6"/>
<name>B8CLD7_SHEPW</name>
<dbReference type="SUPFAM" id="SSF103088">
    <property type="entry name" value="OmpA-like"/>
    <property type="match status" value="1"/>
</dbReference>
<dbReference type="Pfam" id="PF00691">
    <property type="entry name" value="OmpA"/>
    <property type="match status" value="1"/>
</dbReference>
<reference evidence="3 4" key="1">
    <citation type="journal article" date="2008" name="PLoS ONE">
        <title>Environmental adaptation: genomic analysis of the piezotolerant and psychrotolerant deep-sea iron reducing bacterium Shewanella piezotolerans WP3.</title>
        <authorList>
            <person name="Wang F."/>
            <person name="Wang J."/>
            <person name="Jian H."/>
            <person name="Zhang B."/>
            <person name="Li S."/>
            <person name="Wang F."/>
            <person name="Zeng X."/>
            <person name="Gao L."/>
            <person name="Bartlett D.H."/>
            <person name="Yu J."/>
            <person name="Hu S."/>
            <person name="Xiao X."/>
        </authorList>
    </citation>
    <scope>NUCLEOTIDE SEQUENCE [LARGE SCALE GENOMIC DNA]</scope>
    <source>
        <strain evidence="4">WP3 / JCM 13877</strain>
    </source>
</reference>
<dbReference type="PROSITE" id="PS51123">
    <property type="entry name" value="OMPA_2"/>
    <property type="match status" value="1"/>
</dbReference>
<gene>
    <name evidence="3" type="ordered locus">swp_1824</name>
</gene>
<dbReference type="InterPro" id="IPR050330">
    <property type="entry name" value="Bact_OuterMem_StrucFunc"/>
</dbReference>
<dbReference type="Gene3D" id="3.30.1330.60">
    <property type="entry name" value="OmpA-like domain"/>
    <property type="match status" value="1"/>
</dbReference>
<dbReference type="STRING" id="225849.swp_1824"/>
<dbReference type="Proteomes" id="UP000000753">
    <property type="component" value="Chromosome"/>
</dbReference>
<proteinExistence type="predicted"/>
<dbReference type="Pfam" id="PF18393">
    <property type="entry name" value="MotY_N"/>
    <property type="match status" value="1"/>
</dbReference>
<protein>
    <submittedName>
        <fullName evidence="3">OmpA</fullName>
    </submittedName>
</protein>
<dbReference type="PANTHER" id="PTHR30329:SF17">
    <property type="entry name" value="LIPOPROTEIN YFIB-RELATED"/>
    <property type="match status" value="1"/>
</dbReference>
<dbReference type="GO" id="GO:0016020">
    <property type="term" value="C:membrane"/>
    <property type="evidence" value="ECO:0007669"/>
    <property type="project" value="UniProtKB-UniRule"/>
</dbReference>
<evidence type="ECO:0000259" key="2">
    <source>
        <dbReference type="PROSITE" id="PS51123"/>
    </source>
</evidence>
<dbReference type="InterPro" id="IPR006665">
    <property type="entry name" value="OmpA-like"/>
</dbReference>